<sequence>MCPKGTSLSISSSIHCSRLNSRNTRTSTLGAMNGNLSHAHKLACTRIDAPTTSCAPAKVTSLFQLRLNSRNTLLFSLLQSTSLRMSLFLSVSVVAFD</sequence>
<dbReference type="AlphaFoldDB" id="A0AAP0HGF5"/>
<protein>
    <submittedName>
        <fullName evidence="1">Uncharacterized protein</fullName>
    </submittedName>
</protein>
<evidence type="ECO:0000313" key="1">
    <source>
        <dbReference type="EMBL" id="KAK9081855.1"/>
    </source>
</evidence>
<gene>
    <name evidence="1" type="ORF">Syun_031071</name>
</gene>
<keyword evidence="2" id="KW-1185">Reference proteome</keyword>
<organism evidence="1 2">
    <name type="scientific">Stephania yunnanensis</name>
    <dbReference type="NCBI Taxonomy" id="152371"/>
    <lineage>
        <taxon>Eukaryota</taxon>
        <taxon>Viridiplantae</taxon>
        <taxon>Streptophyta</taxon>
        <taxon>Embryophyta</taxon>
        <taxon>Tracheophyta</taxon>
        <taxon>Spermatophyta</taxon>
        <taxon>Magnoliopsida</taxon>
        <taxon>Ranunculales</taxon>
        <taxon>Menispermaceae</taxon>
        <taxon>Menispermoideae</taxon>
        <taxon>Cissampelideae</taxon>
        <taxon>Stephania</taxon>
    </lineage>
</organism>
<comment type="caution">
    <text evidence="1">The sequence shown here is derived from an EMBL/GenBank/DDBJ whole genome shotgun (WGS) entry which is preliminary data.</text>
</comment>
<evidence type="ECO:0000313" key="2">
    <source>
        <dbReference type="Proteomes" id="UP001420932"/>
    </source>
</evidence>
<dbReference type="Proteomes" id="UP001420932">
    <property type="component" value="Unassembled WGS sequence"/>
</dbReference>
<dbReference type="EMBL" id="JBBNAF010000045">
    <property type="protein sequence ID" value="KAK9081855.1"/>
    <property type="molecule type" value="Genomic_DNA"/>
</dbReference>
<proteinExistence type="predicted"/>
<reference evidence="1 2" key="1">
    <citation type="submission" date="2024-01" db="EMBL/GenBank/DDBJ databases">
        <title>Genome assemblies of Stephania.</title>
        <authorList>
            <person name="Yang L."/>
        </authorList>
    </citation>
    <scope>NUCLEOTIDE SEQUENCE [LARGE SCALE GENOMIC DNA]</scope>
    <source>
        <strain evidence="1">YNDBR</strain>
        <tissue evidence="1">Leaf</tissue>
    </source>
</reference>
<accession>A0AAP0HGF5</accession>
<name>A0AAP0HGF5_9MAGN</name>